<proteinExistence type="predicted"/>
<name>A0A0K2UCB1_LEPSM</name>
<dbReference type="EMBL" id="HACA01018508">
    <property type="protein sequence ID" value="CDW35869.1"/>
    <property type="molecule type" value="Transcribed_RNA"/>
</dbReference>
<sequence>MSPGVNKHLKKKRVL</sequence>
<reference evidence="1" key="1">
    <citation type="submission" date="2014-05" db="EMBL/GenBank/DDBJ databases">
        <authorList>
            <person name="Chronopoulou M."/>
        </authorList>
    </citation>
    <scope>NUCLEOTIDE SEQUENCE</scope>
    <source>
        <tissue evidence="1">Whole organism</tissue>
    </source>
</reference>
<evidence type="ECO:0000313" key="1">
    <source>
        <dbReference type="EMBL" id="CDW35869.1"/>
    </source>
</evidence>
<organism evidence="1">
    <name type="scientific">Lepeophtheirus salmonis</name>
    <name type="common">Salmon louse</name>
    <name type="synonym">Caligus salmonis</name>
    <dbReference type="NCBI Taxonomy" id="72036"/>
    <lineage>
        <taxon>Eukaryota</taxon>
        <taxon>Metazoa</taxon>
        <taxon>Ecdysozoa</taxon>
        <taxon>Arthropoda</taxon>
        <taxon>Crustacea</taxon>
        <taxon>Multicrustacea</taxon>
        <taxon>Hexanauplia</taxon>
        <taxon>Copepoda</taxon>
        <taxon>Siphonostomatoida</taxon>
        <taxon>Caligidae</taxon>
        <taxon>Lepeophtheirus</taxon>
    </lineage>
</organism>
<accession>A0A0K2UCB1</accession>
<protein>
    <submittedName>
        <fullName evidence="1">Uncharacterized protein</fullName>
    </submittedName>
</protein>